<proteinExistence type="predicted"/>
<accession>A0A382A5B6</accession>
<protein>
    <submittedName>
        <fullName evidence="1">Uncharacterized protein</fullName>
    </submittedName>
</protein>
<evidence type="ECO:0000313" key="1">
    <source>
        <dbReference type="EMBL" id="SVA96441.1"/>
    </source>
</evidence>
<dbReference type="AlphaFoldDB" id="A0A382A5B6"/>
<dbReference type="EMBL" id="UINC01023884">
    <property type="protein sequence ID" value="SVA96441.1"/>
    <property type="molecule type" value="Genomic_DNA"/>
</dbReference>
<name>A0A382A5B6_9ZZZZ</name>
<gene>
    <name evidence="1" type="ORF">METZ01_LOCUS149295</name>
</gene>
<reference evidence="1" key="1">
    <citation type="submission" date="2018-05" db="EMBL/GenBank/DDBJ databases">
        <authorList>
            <person name="Lanie J.A."/>
            <person name="Ng W.-L."/>
            <person name="Kazmierczak K.M."/>
            <person name="Andrzejewski T.M."/>
            <person name="Davidsen T.M."/>
            <person name="Wayne K.J."/>
            <person name="Tettelin H."/>
            <person name="Glass J.I."/>
            <person name="Rusch D."/>
            <person name="Podicherti R."/>
            <person name="Tsui H.-C.T."/>
            <person name="Winkler M.E."/>
        </authorList>
    </citation>
    <scope>NUCLEOTIDE SEQUENCE</scope>
</reference>
<sequence length="270" mass="30942">MELKQIVGRIAESIPMIDSTTQIQNHNRRNKRPYIKGVPTLWEPQFVKELVGWWRKNHGDELSDINDEFPYPTGTTARGRGETCDVVLTGEGTEVIWGNYEWAVEIKYLRLVGNNGNNNDYVMQKAISPYLKDRSLVHDIEKIKGASFAKRRAVVFYGFEFDSDSVQHAEEVCIKIRESMGESDFYIEQPDELDLFYSKDMDPIPRNLGRVIRSVDVSGGTYSLEPMTEIIDSFLRIKGLSTGDPEVRTFDGLQRHPCGRFGRVVGWEIK</sequence>
<organism evidence="1">
    <name type="scientific">marine metagenome</name>
    <dbReference type="NCBI Taxonomy" id="408172"/>
    <lineage>
        <taxon>unclassified sequences</taxon>
        <taxon>metagenomes</taxon>
        <taxon>ecological metagenomes</taxon>
    </lineage>
</organism>